<comment type="caution">
    <text evidence="3">The sequence shown here is derived from an EMBL/GenBank/DDBJ whole genome shotgun (WGS) entry which is preliminary data.</text>
</comment>
<accession>A0A9Q3GV21</accession>
<proteinExistence type="predicted"/>
<dbReference type="Proteomes" id="UP000765509">
    <property type="component" value="Unassembled WGS sequence"/>
</dbReference>
<feature type="region of interest" description="Disordered" evidence="1">
    <location>
        <begin position="77"/>
        <end position="96"/>
    </location>
</feature>
<evidence type="ECO:0000313" key="4">
    <source>
        <dbReference type="Proteomes" id="UP000765509"/>
    </source>
</evidence>
<feature type="signal peptide" evidence="2">
    <location>
        <begin position="1"/>
        <end position="25"/>
    </location>
</feature>
<sequence length="634" mass="72519">MLLKSFPGCKFQACLLVIFLIRARCFTPDHTPLSHELEQKVAKSQERSLIRLVVRQAHWRNRKRPVTQSSVFLLKANHPSEPSSEPPYKTQSGLGKYGASRKDERRVFVYGSLRHFKAKRALPELAEDLSKIGKSVEKLPHQSNLLDGSQKLSSSTSMEHNIDPLKAINPFRLESRKNLPKLKLEKRPYLSDLAKSQDIKPINKPLIVPSKVEDGTSDRALSLSLEDALDAHSPRKYPDSRLPEPHLIHLWQTSTIQLWIRKKWDVSFVSMFAQHLGIQEKTSNFALKFPRSGLYLKITELWKNDQRQVEEVEEWCKSQLNDPAEGLRRTLTFRKQLKKCSLASNWQIQRRFWIENKVLSLDQLKQVETAYGLSVDPSKIKEIPTITASFNADDELSLKIRSIITKDVFTPKELQKRADLRKYLQSRGNSHKWWNEDQLEMGSNSLGIDILTILKLGDALRFGLTLVRQERADMSLISAFSQLVTIMGDSSKDLPWVDSGERAWLYANHPDFDQRLHSLGKSFKKMDVESAQEGPEIMKAMEDLRSLIPGIEKNDDLGNVLAGYDGGFDPKIIAKITSKDAQSEGISNFDRLHEVEALNLSEKQKSYIRNCIISHLEFTNGFAGFVLKEQKKLQ</sequence>
<keyword evidence="4" id="KW-1185">Reference proteome</keyword>
<evidence type="ECO:0000256" key="1">
    <source>
        <dbReference type="SAM" id="MobiDB-lite"/>
    </source>
</evidence>
<keyword evidence="2" id="KW-0732">Signal</keyword>
<reference evidence="3" key="1">
    <citation type="submission" date="2021-03" db="EMBL/GenBank/DDBJ databases">
        <title>Draft genome sequence of rust myrtle Austropuccinia psidii MF-1, a brazilian biotype.</title>
        <authorList>
            <person name="Quecine M.C."/>
            <person name="Pachon D.M.R."/>
            <person name="Bonatelli M.L."/>
            <person name="Correr F.H."/>
            <person name="Franceschini L.M."/>
            <person name="Leite T.F."/>
            <person name="Margarido G.R.A."/>
            <person name="Almeida C.A."/>
            <person name="Ferrarezi J.A."/>
            <person name="Labate C.A."/>
        </authorList>
    </citation>
    <scope>NUCLEOTIDE SEQUENCE</scope>
    <source>
        <strain evidence="3">MF-1</strain>
    </source>
</reference>
<name>A0A9Q3GV21_9BASI</name>
<evidence type="ECO:0000313" key="3">
    <source>
        <dbReference type="EMBL" id="MBW0480971.1"/>
    </source>
</evidence>
<feature type="chain" id="PRO_5040372741" evidence="2">
    <location>
        <begin position="26"/>
        <end position="634"/>
    </location>
</feature>
<organism evidence="3 4">
    <name type="scientific">Austropuccinia psidii MF-1</name>
    <dbReference type="NCBI Taxonomy" id="1389203"/>
    <lineage>
        <taxon>Eukaryota</taxon>
        <taxon>Fungi</taxon>
        <taxon>Dikarya</taxon>
        <taxon>Basidiomycota</taxon>
        <taxon>Pucciniomycotina</taxon>
        <taxon>Pucciniomycetes</taxon>
        <taxon>Pucciniales</taxon>
        <taxon>Sphaerophragmiaceae</taxon>
        <taxon>Austropuccinia</taxon>
    </lineage>
</organism>
<dbReference type="OrthoDB" id="2506896at2759"/>
<evidence type="ECO:0000256" key="2">
    <source>
        <dbReference type="SAM" id="SignalP"/>
    </source>
</evidence>
<dbReference type="EMBL" id="AVOT02006194">
    <property type="protein sequence ID" value="MBW0480971.1"/>
    <property type="molecule type" value="Genomic_DNA"/>
</dbReference>
<dbReference type="AlphaFoldDB" id="A0A9Q3GV21"/>
<protein>
    <submittedName>
        <fullName evidence="3">Uncharacterized protein</fullName>
    </submittedName>
</protein>
<gene>
    <name evidence="3" type="ORF">O181_020686</name>
</gene>